<dbReference type="InterPro" id="IPR002401">
    <property type="entry name" value="Cyt_P450_E_grp-I"/>
</dbReference>
<dbReference type="InterPro" id="IPR036396">
    <property type="entry name" value="Cyt_P450_sf"/>
</dbReference>
<keyword evidence="6" id="KW-1185">Reference proteome</keyword>
<dbReference type="SUPFAM" id="SSF48264">
    <property type="entry name" value="Cytochrome P450"/>
    <property type="match status" value="1"/>
</dbReference>
<proteinExistence type="inferred from homology"/>
<dbReference type="AlphaFoldDB" id="A0A2T2P2K4"/>
<dbReference type="Pfam" id="PF00067">
    <property type="entry name" value="p450"/>
    <property type="match status" value="1"/>
</dbReference>
<evidence type="ECO:0000256" key="3">
    <source>
        <dbReference type="PIRSR" id="PIRSR602401-1"/>
    </source>
</evidence>
<dbReference type="PANTHER" id="PTHR24305:SF96">
    <property type="entry name" value="CYTOCHROME P450 MONOOXYGENASE STCB-RELATED"/>
    <property type="match status" value="1"/>
</dbReference>
<keyword evidence="3" id="KW-0408">Iron</keyword>
<evidence type="ECO:0000256" key="4">
    <source>
        <dbReference type="SAM" id="Phobius"/>
    </source>
</evidence>
<evidence type="ECO:0000313" key="5">
    <source>
        <dbReference type="EMBL" id="PSN71901.1"/>
    </source>
</evidence>
<keyword evidence="4" id="KW-0472">Membrane</keyword>
<gene>
    <name evidence="5" type="ORF">BS50DRAFT_569503</name>
</gene>
<feature type="binding site" description="axial binding residue" evidence="3">
    <location>
        <position position="438"/>
    </location>
    <ligand>
        <name>heme</name>
        <dbReference type="ChEBI" id="CHEBI:30413"/>
    </ligand>
    <ligandPart>
        <name>Fe</name>
        <dbReference type="ChEBI" id="CHEBI:18248"/>
    </ligandPart>
</feature>
<dbReference type="PANTHER" id="PTHR24305">
    <property type="entry name" value="CYTOCHROME P450"/>
    <property type="match status" value="1"/>
</dbReference>
<keyword evidence="5" id="KW-0503">Monooxygenase</keyword>
<comment type="cofactor">
    <cofactor evidence="3">
        <name>heme</name>
        <dbReference type="ChEBI" id="CHEBI:30413"/>
    </cofactor>
</comment>
<comment type="similarity">
    <text evidence="1">Belongs to the cytochrome P450 family.</text>
</comment>
<feature type="transmembrane region" description="Helical" evidence="4">
    <location>
        <begin position="12"/>
        <end position="33"/>
    </location>
</feature>
<dbReference type="InterPro" id="IPR050121">
    <property type="entry name" value="Cytochrome_P450_monoxygenase"/>
</dbReference>
<evidence type="ECO:0000256" key="1">
    <source>
        <dbReference type="ARBA" id="ARBA00010617"/>
    </source>
</evidence>
<keyword evidence="4" id="KW-1133">Transmembrane helix</keyword>
<accession>A0A2T2P2K4</accession>
<keyword evidence="4" id="KW-0812">Transmembrane</keyword>
<name>A0A2T2P2K4_CORCC</name>
<sequence length="494" mass="56842">MPSSVPIDSKLVLTFIISWPLIYWIWNVIYNIFLHPLHKTPGPYLARVSRLWSRISNMHGDKSYRIDKAHQRYGPVVRVGPNELSFSSPSAVREIYSSDAFIKEESFYRAERILHEEHIMSLRNPEAHRGRKKMLQRGFSQAAMLQFEPQVTTKIQVMLDQWAKLVNEGKNIVDVYPWAQWLAFDIIHHLLFDDDPGCVYSGKEHWTMRYMRSWRPTFIYKEFMPQLERWGLLVPGRVGNYFRDVQVWKEYALSLVQRCRTKEIRTPFIHQLLDSVDPFLSRLLTDSEVAEECMGGMFAGSGTTASTFVYLLWGVLKTPGVAKQLQKELRAAFTEKFEIPDASECAKLPFLQAVINETLRLYPAVIATRPRTAIRDTVVAGIHIPKGTNVGTQNYTIHRNTSAFPQPEAFQPERWLKNEDAAIRKEAFTPFSIGQQSCIGINLARMELNKLVAAFFLRFEAEIDGTITDASMKMYDQFSAGPAGRRLVLRLSNV</sequence>
<dbReference type="PRINTS" id="PR00385">
    <property type="entry name" value="P450"/>
</dbReference>
<dbReference type="GO" id="GO:0016705">
    <property type="term" value="F:oxidoreductase activity, acting on paired donors, with incorporation or reduction of molecular oxygen"/>
    <property type="evidence" value="ECO:0007669"/>
    <property type="project" value="InterPro"/>
</dbReference>
<organism evidence="5 6">
    <name type="scientific">Corynespora cassiicola Philippines</name>
    <dbReference type="NCBI Taxonomy" id="1448308"/>
    <lineage>
        <taxon>Eukaryota</taxon>
        <taxon>Fungi</taxon>
        <taxon>Dikarya</taxon>
        <taxon>Ascomycota</taxon>
        <taxon>Pezizomycotina</taxon>
        <taxon>Dothideomycetes</taxon>
        <taxon>Pleosporomycetidae</taxon>
        <taxon>Pleosporales</taxon>
        <taxon>Corynesporascaceae</taxon>
        <taxon>Corynespora</taxon>
    </lineage>
</organism>
<dbReference type="InterPro" id="IPR001128">
    <property type="entry name" value="Cyt_P450"/>
</dbReference>
<evidence type="ECO:0000256" key="2">
    <source>
        <dbReference type="ARBA" id="ARBA00023002"/>
    </source>
</evidence>
<dbReference type="Gene3D" id="1.10.630.10">
    <property type="entry name" value="Cytochrome P450"/>
    <property type="match status" value="1"/>
</dbReference>
<dbReference type="OrthoDB" id="1470350at2759"/>
<dbReference type="Proteomes" id="UP000240883">
    <property type="component" value="Unassembled WGS sequence"/>
</dbReference>
<dbReference type="EMBL" id="KZ678130">
    <property type="protein sequence ID" value="PSN71901.1"/>
    <property type="molecule type" value="Genomic_DNA"/>
</dbReference>
<dbReference type="GO" id="GO:0004497">
    <property type="term" value="F:monooxygenase activity"/>
    <property type="evidence" value="ECO:0007669"/>
    <property type="project" value="UniProtKB-KW"/>
</dbReference>
<dbReference type="GO" id="GO:0020037">
    <property type="term" value="F:heme binding"/>
    <property type="evidence" value="ECO:0007669"/>
    <property type="project" value="InterPro"/>
</dbReference>
<protein>
    <submittedName>
        <fullName evidence="5">Benzoate 4-monooxygenase</fullName>
    </submittedName>
</protein>
<dbReference type="PRINTS" id="PR00463">
    <property type="entry name" value="EP450I"/>
</dbReference>
<dbReference type="GO" id="GO:0005506">
    <property type="term" value="F:iron ion binding"/>
    <property type="evidence" value="ECO:0007669"/>
    <property type="project" value="InterPro"/>
</dbReference>
<evidence type="ECO:0000313" key="6">
    <source>
        <dbReference type="Proteomes" id="UP000240883"/>
    </source>
</evidence>
<keyword evidence="2" id="KW-0560">Oxidoreductase</keyword>
<keyword evidence="3" id="KW-0349">Heme</keyword>
<dbReference type="STRING" id="1448308.A0A2T2P2K4"/>
<reference evidence="5 6" key="1">
    <citation type="journal article" date="2018" name="Front. Microbiol.">
        <title>Genome-Wide Analysis of Corynespora cassiicola Leaf Fall Disease Putative Effectors.</title>
        <authorList>
            <person name="Lopez D."/>
            <person name="Ribeiro S."/>
            <person name="Label P."/>
            <person name="Fumanal B."/>
            <person name="Venisse J.S."/>
            <person name="Kohler A."/>
            <person name="de Oliveira R.R."/>
            <person name="Labutti K."/>
            <person name="Lipzen A."/>
            <person name="Lail K."/>
            <person name="Bauer D."/>
            <person name="Ohm R.A."/>
            <person name="Barry K.W."/>
            <person name="Spatafora J."/>
            <person name="Grigoriev I.V."/>
            <person name="Martin F.M."/>
            <person name="Pujade-Renaud V."/>
        </authorList>
    </citation>
    <scope>NUCLEOTIDE SEQUENCE [LARGE SCALE GENOMIC DNA]</scope>
    <source>
        <strain evidence="5 6">Philippines</strain>
    </source>
</reference>
<keyword evidence="3" id="KW-0479">Metal-binding</keyword>